<evidence type="ECO:0000313" key="5">
    <source>
        <dbReference type="Proteomes" id="UP000583101"/>
    </source>
</evidence>
<dbReference type="Proteomes" id="UP000583101">
    <property type="component" value="Unassembled WGS sequence"/>
</dbReference>
<dbReference type="EMBL" id="SNQG01000004">
    <property type="protein sequence ID" value="TEW65828.1"/>
    <property type="molecule type" value="Genomic_DNA"/>
</dbReference>
<reference evidence="2 5" key="3">
    <citation type="submission" date="2020-08" db="EMBL/GenBank/DDBJ databases">
        <title>Genomic Encyclopedia of Type Strains, Phase IV (KMG-IV): sequencing the most valuable type-strain genomes for metagenomic binning, comparative biology and taxonomic classification.</title>
        <authorList>
            <person name="Goeker M."/>
        </authorList>
    </citation>
    <scope>NUCLEOTIDE SEQUENCE [LARGE SCALE GENOMIC DNA]</scope>
    <source>
        <strain evidence="2 5">DSM 100995</strain>
    </source>
</reference>
<name>A0A4Y8AD12_9SPHI</name>
<evidence type="ECO:0000256" key="1">
    <source>
        <dbReference type="SAM" id="Phobius"/>
    </source>
</evidence>
<keyword evidence="1" id="KW-0812">Transmembrane</keyword>
<dbReference type="AlphaFoldDB" id="A0A4Y8AD12"/>
<dbReference type="OrthoDB" id="9838002at2"/>
<keyword evidence="1" id="KW-0472">Membrane</keyword>
<comment type="caution">
    <text evidence="3">The sequence shown here is derived from an EMBL/GenBank/DDBJ whole genome shotgun (WGS) entry which is preliminary data.</text>
</comment>
<dbReference type="EMBL" id="JACIEG010000003">
    <property type="protein sequence ID" value="MBB3969385.1"/>
    <property type="molecule type" value="Genomic_DNA"/>
</dbReference>
<protein>
    <submittedName>
        <fullName evidence="3">Uncharacterized protein</fullName>
    </submittedName>
</protein>
<feature type="transmembrane region" description="Helical" evidence="1">
    <location>
        <begin position="214"/>
        <end position="236"/>
    </location>
</feature>
<reference evidence="3" key="2">
    <citation type="submission" date="2019-03" db="EMBL/GenBank/DDBJ databases">
        <authorList>
            <person name="Yan Y.-Q."/>
            <person name="Du Z.-J."/>
        </authorList>
    </citation>
    <scope>NUCLEOTIDE SEQUENCE</scope>
    <source>
        <strain evidence="3">PP-F2FG21</strain>
    </source>
</reference>
<proteinExistence type="predicted"/>
<organism evidence="3 4">
    <name type="scientific">Mucilaginibacter phyllosphaerae</name>
    <dbReference type="NCBI Taxonomy" id="1812349"/>
    <lineage>
        <taxon>Bacteria</taxon>
        <taxon>Pseudomonadati</taxon>
        <taxon>Bacteroidota</taxon>
        <taxon>Sphingobacteriia</taxon>
        <taxon>Sphingobacteriales</taxon>
        <taxon>Sphingobacteriaceae</taxon>
        <taxon>Mucilaginibacter</taxon>
    </lineage>
</organism>
<evidence type="ECO:0000313" key="3">
    <source>
        <dbReference type="EMBL" id="TEW65828.1"/>
    </source>
</evidence>
<evidence type="ECO:0000313" key="2">
    <source>
        <dbReference type="EMBL" id="MBB3969385.1"/>
    </source>
</evidence>
<sequence>MNKTQILSLISDEQKQVSLANDFGEKADRINNILQLKIESNIQDIKNDIYIDVKRFVNFYINSFEDKQFNYDVFDELKISEYINLFEVKQKCSLLHYTIRHLKTVGFEEKVSFFESQLRACEFHRELKEFSIKNIFKLIYLATVYNNLTILFAILLCIMVKVVVYLPAPFKWMELYEIHYSKLNNNPVLNHVGNVLLSFFEVKTNPSFAEPVTFVGSVLFVLGKCFFIIIVVNILIDQLKTRFKI</sequence>
<dbReference type="Proteomes" id="UP000297248">
    <property type="component" value="Unassembled WGS sequence"/>
</dbReference>
<keyword evidence="5" id="KW-1185">Reference proteome</keyword>
<gene>
    <name evidence="3" type="ORF">E2R65_11865</name>
    <name evidence="2" type="ORF">GGR35_001988</name>
</gene>
<feature type="transmembrane region" description="Helical" evidence="1">
    <location>
        <begin position="138"/>
        <end position="166"/>
    </location>
</feature>
<accession>A0A4Y8AD12</accession>
<dbReference type="RefSeq" id="WP_134336694.1">
    <property type="nucleotide sequence ID" value="NZ_BMCZ01000002.1"/>
</dbReference>
<evidence type="ECO:0000313" key="4">
    <source>
        <dbReference type="Proteomes" id="UP000297248"/>
    </source>
</evidence>
<reference evidence="3 4" key="1">
    <citation type="journal article" date="2016" name="Int. J. Syst. Evol. Microbiol.">
        <title>Proposal of Mucilaginibacter phyllosphaerae sp. nov. isolated from the phyllosphere of Galium album.</title>
        <authorList>
            <person name="Aydogan E.L."/>
            <person name="Busse H.J."/>
            <person name="Moser G."/>
            <person name="Muller C."/>
            <person name="Kampfer P."/>
            <person name="Glaeser S.P."/>
        </authorList>
    </citation>
    <scope>NUCLEOTIDE SEQUENCE [LARGE SCALE GENOMIC DNA]</scope>
    <source>
        <strain evidence="3 4">PP-F2FG21</strain>
    </source>
</reference>
<keyword evidence="1" id="KW-1133">Transmembrane helix</keyword>